<organism evidence="2 3">
    <name type="scientific">Marchantia polymorpha subsp. ruderalis</name>
    <dbReference type="NCBI Taxonomy" id="1480154"/>
    <lineage>
        <taxon>Eukaryota</taxon>
        <taxon>Viridiplantae</taxon>
        <taxon>Streptophyta</taxon>
        <taxon>Embryophyta</taxon>
        <taxon>Marchantiophyta</taxon>
        <taxon>Marchantiopsida</taxon>
        <taxon>Marchantiidae</taxon>
        <taxon>Marchantiales</taxon>
        <taxon>Marchantiaceae</taxon>
        <taxon>Marchantia</taxon>
    </lineage>
</organism>
<feature type="compositionally biased region" description="Basic residues" evidence="1">
    <location>
        <begin position="81"/>
        <end position="90"/>
    </location>
</feature>
<evidence type="ECO:0000313" key="2">
    <source>
        <dbReference type="EMBL" id="OAE28978.1"/>
    </source>
</evidence>
<comment type="caution">
    <text evidence="2">The sequence shown here is derived from an EMBL/GenBank/DDBJ whole genome shotgun (WGS) entry which is preliminary data.</text>
</comment>
<feature type="region of interest" description="Disordered" evidence="1">
    <location>
        <begin position="48"/>
        <end position="128"/>
    </location>
</feature>
<dbReference type="Proteomes" id="UP000077202">
    <property type="component" value="Unassembled WGS sequence"/>
</dbReference>
<evidence type="ECO:0000313" key="3">
    <source>
        <dbReference type="Proteomes" id="UP000077202"/>
    </source>
</evidence>
<feature type="compositionally biased region" description="Basic and acidic residues" evidence="1">
    <location>
        <begin position="1"/>
        <end position="11"/>
    </location>
</feature>
<feature type="compositionally biased region" description="Basic and acidic residues" evidence="1">
    <location>
        <begin position="70"/>
        <end position="80"/>
    </location>
</feature>
<dbReference type="AlphaFoldDB" id="A0A176W7C7"/>
<gene>
    <name evidence="2" type="ORF">AXG93_3036s1050</name>
</gene>
<name>A0A176W7C7_MARPO</name>
<feature type="region of interest" description="Disordered" evidence="1">
    <location>
        <begin position="1"/>
        <end position="23"/>
    </location>
</feature>
<protein>
    <submittedName>
        <fullName evidence="2">Uncharacterized protein</fullName>
    </submittedName>
</protein>
<reference evidence="2" key="1">
    <citation type="submission" date="2016-03" db="EMBL/GenBank/DDBJ databases">
        <title>Mechanisms controlling the formation of the plant cell surface in tip-growing cells are functionally conserved among land plants.</title>
        <authorList>
            <person name="Honkanen S."/>
            <person name="Jones V.A."/>
            <person name="Morieri G."/>
            <person name="Champion C."/>
            <person name="Hetherington A.J."/>
            <person name="Kelly S."/>
            <person name="Saint-Marcoux D."/>
            <person name="Proust H."/>
            <person name="Prescott H."/>
            <person name="Dolan L."/>
        </authorList>
    </citation>
    <scope>NUCLEOTIDE SEQUENCE [LARGE SCALE GENOMIC DNA]</scope>
    <source>
        <tissue evidence="2">Whole gametophyte</tissue>
    </source>
</reference>
<sequence length="144" mass="16089">MADDRIPRSDETECGSGIDADSATVKNNLHDNLHEKLSLERKIADKEEVLGDNEVASEENNIAPPPPSAEADKSEDDIKERRAKKRRKLQRATTSEMVDQRVGLRGQKPVPTRISTSSVRSCSKMKPRCQQIEKEVSTWCSKAT</sequence>
<accession>A0A176W7C7</accession>
<keyword evidence="3" id="KW-1185">Reference proteome</keyword>
<proteinExistence type="predicted"/>
<dbReference type="EMBL" id="LVLJ01001564">
    <property type="protein sequence ID" value="OAE28978.1"/>
    <property type="molecule type" value="Genomic_DNA"/>
</dbReference>
<evidence type="ECO:0000256" key="1">
    <source>
        <dbReference type="SAM" id="MobiDB-lite"/>
    </source>
</evidence>